<feature type="domain" description="N-acetyltransferase" evidence="1">
    <location>
        <begin position="1"/>
        <end position="150"/>
    </location>
</feature>
<evidence type="ECO:0000313" key="2">
    <source>
        <dbReference type="EMBL" id="WDZ52117.1"/>
    </source>
</evidence>
<dbReference type="Gene3D" id="3.40.630.30">
    <property type="match status" value="1"/>
</dbReference>
<dbReference type="KEGG" id="aviv:LF296_04860"/>
<dbReference type="RefSeq" id="WP_272655650.1">
    <property type="nucleotide sequence ID" value="NZ_CP085083.1"/>
</dbReference>
<dbReference type="InterPro" id="IPR016181">
    <property type="entry name" value="Acyl_CoA_acyltransferase"/>
</dbReference>
<reference evidence="2" key="2">
    <citation type="submission" date="2023-02" db="EMBL/GenBank/DDBJ databases">
        <authorList>
            <person name="Huang Y."/>
            <person name="Zhang Y."/>
            <person name="Zhang T."/>
            <person name="Wang J."/>
        </authorList>
    </citation>
    <scope>NUCLEOTIDE SEQUENCE</scope>
    <source>
        <strain evidence="2">KJ-1</strain>
    </source>
</reference>
<sequence length="150" mass="17508">MNIMKLADYPEWLDQAANWFANQWGIPVEAYRDSIQMSIEQQDGVPQWYVILNDEQQIIAGAGIIENDFHNRKDLAPNLCALFVEEAYRRQNIAKQLLDFARTDMKRAGFEKLYLVTELNDFYEKCGWTFLTTVQDDEGEPIKMYVADTL</sequence>
<dbReference type="GO" id="GO:0016747">
    <property type="term" value="F:acyltransferase activity, transferring groups other than amino-acyl groups"/>
    <property type="evidence" value="ECO:0007669"/>
    <property type="project" value="InterPro"/>
</dbReference>
<evidence type="ECO:0000313" key="3">
    <source>
        <dbReference type="Proteomes" id="UP001199528"/>
    </source>
</evidence>
<dbReference type="Proteomes" id="UP001199528">
    <property type="component" value="Chromosome"/>
</dbReference>
<dbReference type="InterPro" id="IPR000182">
    <property type="entry name" value="GNAT_dom"/>
</dbReference>
<reference evidence="2" key="1">
    <citation type="journal article" date="2022" name="Front Environ Sci">
        <title>Complete genome sequence analysis of a novel alkane-degrading bacterial strain, Acinetobacter vivianii KJ-1, and its diesel degradation ability.</title>
        <authorList>
            <person name="Zhang Y."/>
            <person name="Song F."/>
            <person name="Wang J."/>
            <person name="Zhao Q."/>
            <person name="Zheng L."/>
            <person name="Wang Z."/>
            <person name="Zhang X."/>
            <person name="Gao Y."/>
            <person name="Chen G."/>
            <person name="Huang Y."/>
        </authorList>
    </citation>
    <scope>NUCLEOTIDE SEQUENCE</scope>
    <source>
        <strain evidence="2">KJ-1</strain>
    </source>
</reference>
<dbReference type="AlphaFoldDB" id="A0AAJ6NKI3"/>
<gene>
    <name evidence="2" type="ORF">LF296_04860</name>
</gene>
<proteinExistence type="predicted"/>
<accession>A0AAJ6NKI3</accession>
<dbReference type="SUPFAM" id="SSF55729">
    <property type="entry name" value="Acyl-CoA N-acyltransferases (Nat)"/>
    <property type="match status" value="1"/>
</dbReference>
<name>A0AAJ6NKI3_9GAMM</name>
<protein>
    <submittedName>
        <fullName evidence="2">GNAT family N-acetyltransferase</fullName>
    </submittedName>
</protein>
<organism evidence="2 3">
    <name type="scientific">Acinetobacter vivianii</name>
    <dbReference type="NCBI Taxonomy" id="1776742"/>
    <lineage>
        <taxon>Bacteria</taxon>
        <taxon>Pseudomonadati</taxon>
        <taxon>Pseudomonadota</taxon>
        <taxon>Gammaproteobacteria</taxon>
        <taxon>Moraxellales</taxon>
        <taxon>Moraxellaceae</taxon>
        <taxon>Acinetobacter</taxon>
    </lineage>
</organism>
<dbReference type="CDD" id="cd04301">
    <property type="entry name" value="NAT_SF"/>
    <property type="match status" value="1"/>
</dbReference>
<dbReference type="PROSITE" id="PS51186">
    <property type="entry name" value="GNAT"/>
    <property type="match status" value="1"/>
</dbReference>
<dbReference type="EMBL" id="CP085083">
    <property type="protein sequence ID" value="WDZ52117.1"/>
    <property type="molecule type" value="Genomic_DNA"/>
</dbReference>
<dbReference type="Pfam" id="PF00583">
    <property type="entry name" value="Acetyltransf_1"/>
    <property type="match status" value="1"/>
</dbReference>
<evidence type="ECO:0000259" key="1">
    <source>
        <dbReference type="PROSITE" id="PS51186"/>
    </source>
</evidence>